<evidence type="ECO:0000256" key="1">
    <source>
        <dbReference type="SAM" id="SignalP"/>
    </source>
</evidence>
<name>A0A4U6XEP1_9PEZI</name>
<sequence length="63" mass="6837">MQFSTIIVALFAGVALAAPAIEARQTTICDLCAKECFDSKSPDPVFRKCIDRCNKDIGCNKTP</sequence>
<evidence type="ECO:0008006" key="4">
    <source>
        <dbReference type="Google" id="ProtNLM"/>
    </source>
</evidence>
<organism evidence="2 3">
    <name type="scientific">Colletotrichum tanaceti</name>
    <dbReference type="NCBI Taxonomy" id="1306861"/>
    <lineage>
        <taxon>Eukaryota</taxon>
        <taxon>Fungi</taxon>
        <taxon>Dikarya</taxon>
        <taxon>Ascomycota</taxon>
        <taxon>Pezizomycotina</taxon>
        <taxon>Sordariomycetes</taxon>
        <taxon>Hypocreomycetidae</taxon>
        <taxon>Glomerellales</taxon>
        <taxon>Glomerellaceae</taxon>
        <taxon>Colletotrichum</taxon>
        <taxon>Colletotrichum destructivum species complex</taxon>
    </lineage>
</organism>
<reference evidence="2 3" key="1">
    <citation type="journal article" date="2019" name="PLoS ONE">
        <title>Comparative genome analysis indicates high evolutionary potential of pathogenicity genes in Colletotrichum tanaceti.</title>
        <authorList>
            <person name="Lelwala R.V."/>
            <person name="Korhonen P.K."/>
            <person name="Young N.D."/>
            <person name="Scott J.B."/>
            <person name="Ades P.A."/>
            <person name="Gasser R.B."/>
            <person name="Taylor P.W.J."/>
        </authorList>
    </citation>
    <scope>NUCLEOTIDE SEQUENCE [LARGE SCALE GENOMIC DNA]</scope>
    <source>
        <strain evidence="2">BRIP57314</strain>
    </source>
</reference>
<evidence type="ECO:0000313" key="2">
    <source>
        <dbReference type="EMBL" id="TKW52377.1"/>
    </source>
</evidence>
<dbReference type="AlphaFoldDB" id="A0A4U6XEP1"/>
<dbReference type="OrthoDB" id="4791085at2759"/>
<accession>A0A4U6XEP1</accession>
<feature type="signal peptide" evidence="1">
    <location>
        <begin position="1"/>
        <end position="17"/>
    </location>
</feature>
<evidence type="ECO:0000313" key="3">
    <source>
        <dbReference type="Proteomes" id="UP000310108"/>
    </source>
</evidence>
<dbReference type="Proteomes" id="UP000310108">
    <property type="component" value="Unassembled WGS sequence"/>
</dbReference>
<dbReference type="EMBL" id="PJEX01000243">
    <property type="protein sequence ID" value="TKW52377.1"/>
    <property type="molecule type" value="Genomic_DNA"/>
</dbReference>
<feature type="chain" id="PRO_5020288060" description="Extracellular membrane protein CFEM domain-containing protein" evidence="1">
    <location>
        <begin position="18"/>
        <end position="63"/>
    </location>
</feature>
<keyword evidence="3" id="KW-1185">Reference proteome</keyword>
<proteinExistence type="predicted"/>
<comment type="caution">
    <text evidence="2">The sequence shown here is derived from an EMBL/GenBank/DDBJ whole genome shotgun (WGS) entry which is preliminary data.</text>
</comment>
<gene>
    <name evidence="2" type="ORF">CTA1_3661</name>
</gene>
<protein>
    <recommendedName>
        <fullName evidence="4">Extracellular membrane protein CFEM domain-containing protein</fullName>
    </recommendedName>
</protein>
<keyword evidence="1" id="KW-0732">Signal</keyword>